<comment type="subcellular location">
    <subcellularLocation>
        <location evidence="1">Nucleus</location>
    </subcellularLocation>
</comment>
<dbReference type="PANTHER" id="PTHR10015">
    <property type="entry name" value="HEAT SHOCK TRANSCRIPTION FACTOR"/>
    <property type="match status" value="1"/>
</dbReference>
<dbReference type="SMART" id="SM00415">
    <property type="entry name" value="HSF"/>
    <property type="match status" value="1"/>
</dbReference>
<evidence type="ECO:0000313" key="8">
    <source>
        <dbReference type="EMBL" id="KAK1420066.1"/>
    </source>
</evidence>
<dbReference type="SUPFAM" id="SSF46785">
    <property type="entry name" value="Winged helix' DNA-binding domain"/>
    <property type="match status" value="1"/>
</dbReference>
<dbReference type="GO" id="GO:0003700">
    <property type="term" value="F:DNA-binding transcription factor activity"/>
    <property type="evidence" value="ECO:0007669"/>
    <property type="project" value="InterPro"/>
</dbReference>
<keyword evidence="2" id="KW-0346">Stress response</keyword>
<dbReference type="Proteomes" id="UP001229421">
    <property type="component" value="Unassembled WGS sequence"/>
</dbReference>
<name>A0AAD8KEX8_TARER</name>
<dbReference type="InterPro" id="IPR036388">
    <property type="entry name" value="WH-like_DNA-bd_sf"/>
</dbReference>
<dbReference type="GO" id="GO:0034605">
    <property type="term" value="P:cellular response to heat"/>
    <property type="evidence" value="ECO:0007669"/>
    <property type="project" value="TreeGrafter"/>
</dbReference>
<protein>
    <recommendedName>
        <fullName evidence="7">HSF-type DNA-binding domain-containing protein</fullName>
    </recommendedName>
</protein>
<evidence type="ECO:0000256" key="4">
    <source>
        <dbReference type="ARBA" id="ARBA00023242"/>
    </source>
</evidence>
<dbReference type="GO" id="GO:0000978">
    <property type="term" value="F:RNA polymerase II cis-regulatory region sequence-specific DNA binding"/>
    <property type="evidence" value="ECO:0007669"/>
    <property type="project" value="TreeGrafter"/>
</dbReference>
<keyword evidence="9" id="KW-1185">Reference proteome</keyword>
<evidence type="ECO:0000256" key="5">
    <source>
        <dbReference type="RuleBase" id="RU004020"/>
    </source>
</evidence>
<keyword evidence="6" id="KW-0175">Coiled coil</keyword>
<comment type="similarity">
    <text evidence="5">Belongs to the HSF family.</text>
</comment>
<reference evidence="8" key="1">
    <citation type="journal article" date="2023" name="bioRxiv">
        <title>Improved chromosome-level genome assembly for marigold (Tagetes erecta).</title>
        <authorList>
            <person name="Jiang F."/>
            <person name="Yuan L."/>
            <person name="Wang S."/>
            <person name="Wang H."/>
            <person name="Xu D."/>
            <person name="Wang A."/>
            <person name="Fan W."/>
        </authorList>
    </citation>
    <scope>NUCLEOTIDE SEQUENCE</scope>
    <source>
        <strain evidence="8">WSJ</strain>
        <tissue evidence="8">Leaf</tissue>
    </source>
</reference>
<dbReference type="GO" id="GO:0006357">
    <property type="term" value="P:regulation of transcription by RNA polymerase II"/>
    <property type="evidence" value="ECO:0007669"/>
    <property type="project" value="TreeGrafter"/>
</dbReference>
<dbReference type="InterPro" id="IPR000232">
    <property type="entry name" value="HSF_DNA-bd"/>
</dbReference>
<dbReference type="Gene3D" id="1.10.10.10">
    <property type="entry name" value="Winged helix-like DNA-binding domain superfamily/Winged helix DNA-binding domain"/>
    <property type="match status" value="1"/>
</dbReference>
<evidence type="ECO:0000256" key="6">
    <source>
        <dbReference type="SAM" id="Coils"/>
    </source>
</evidence>
<keyword evidence="4" id="KW-0539">Nucleus</keyword>
<feature type="coiled-coil region" evidence="6">
    <location>
        <begin position="149"/>
        <end position="183"/>
    </location>
</feature>
<dbReference type="GO" id="GO:0005634">
    <property type="term" value="C:nucleus"/>
    <property type="evidence" value="ECO:0007669"/>
    <property type="project" value="UniProtKB-SubCell"/>
</dbReference>
<keyword evidence="3" id="KW-0238">DNA-binding</keyword>
<dbReference type="InterPro" id="IPR036390">
    <property type="entry name" value="WH_DNA-bd_sf"/>
</dbReference>
<sequence length="258" mass="28909">MADIEVEETVVVSDVSEGSASGDDDDSVFGGGLLPEPIKGVRNCGVPPFVTNLYDLVSDKATNSTISWVISNTNHVSGGGSATSFVVWNEVDFVNNVFPLMSKSNKFDTFITQLNYYGFRKVSWDRREYANEWFQEGKPHLLKNITKRNNRTISDEEKLTSEMEKLERESNKLDNELHAFKAHVDTTISDQRKILHAIANAIKSTFDHHHSRLEVVNSNDATQSLTLAGQQSRETSELVDDPCLAPSCKIRKEEINKN</sequence>
<feature type="domain" description="HSF-type DNA-binding" evidence="7">
    <location>
        <begin position="45"/>
        <end position="148"/>
    </location>
</feature>
<organism evidence="8 9">
    <name type="scientific">Tagetes erecta</name>
    <name type="common">African marigold</name>
    <dbReference type="NCBI Taxonomy" id="13708"/>
    <lineage>
        <taxon>Eukaryota</taxon>
        <taxon>Viridiplantae</taxon>
        <taxon>Streptophyta</taxon>
        <taxon>Embryophyta</taxon>
        <taxon>Tracheophyta</taxon>
        <taxon>Spermatophyta</taxon>
        <taxon>Magnoliopsida</taxon>
        <taxon>eudicotyledons</taxon>
        <taxon>Gunneridae</taxon>
        <taxon>Pentapetalae</taxon>
        <taxon>asterids</taxon>
        <taxon>campanulids</taxon>
        <taxon>Asterales</taxon>
        <taxon>Asteraceae</taxon>
        <taxon>Asteroideae</taxon>
        <taxon>Heliantheae alliance</taxon>
        <taxon>Tageteae</taxon>
        <taxon>Tagetes</taxon>
    </lineage>
</organism>
<dbReference type="PANTHER" id="PTHR10015:SF456">
    <property type="entry name" value="E2F_DP FAMILY WINGED-HELIX DNA-BINDING DOMAIN-CONTAINING PROTEIN-RELATED"/>
    <property type="match status" value="1"/>
</dbReference>
<comment type="caution">
    <text evidence="8">The sequence shown here is derived from an EMBL/GenBank/DDBJ whole genome shotgun (WGS) entry which is preliminary data.</text>
</comment>
<accession>A0AAD8KEX8</accession>
<gene>
    <name evidence="8" type="ORF">QVD17_21375</name>
</gene>
<dbReference type="EMBL" id="JAUHHV010000006">
    <property type="protein sequence ID" value="KAK1420066.1"/>
    <property type="molecule type" value="Genomic_DNA"/>
</dbReference>
<evidence type="ECO:0000259" key="7">
    <source>
        <dbReference type="SMART" id="SM00415"/>
    </source>
</evidence>
<evidence type="ECO:0000313" key="9">
    <source>
        <dbReference type="Proteomes" id="UP001229421"/>
    </source>
</evidence>
<dbReference type="Pfam" id="PF00447">
    <property type="entry name" value="HSF_DNA-bind"/>
    <property type="match status" value="1"/>
</dbReference>
<evidence type="ECO:0000256" key="3">
    <source>
        <dbReference type="ARBA" id="ARBA00023125"/>
    </source>
</evidence>
<evidence type="ECO:0000256" key="1">
    <source>
        <dbReference type="ARBA" id="ARBA00004123"/>
    </source>
</evidence>
<dbReference type="AlphaFoldDB" id="A0AAD8KEX8"/>
<evidence type="ECO:0000256" key="2">
    <source>
        <dbReference type="ARBA" id="ARBA00023016"/>
    </source>
</evidence>
<proteinExistence type="inferred from homology"/>